<dbReference type="Proteomes" id="UP001280121">
    <property type="component" value="Unassembled WGS sequence"/>
</dbReference>
<evidence type="ECO:0000313" key="3">
    <source>
        <dbReference type="Proteomes" id="UP001280121"/>
    </source>
</evidence>
<sequence length="318" mass="36273">MRKMGFLVSWIRLIMDCFSTVSYSFKLNGEVIGNINPSRGLRQGDPLSLYLFLICAYGLSSLLREAQAKGDIYGFKCSRRGPVISHLFFVDDSMLFTGADERNCREIRRVLESYSRVLGRIINYNKSAMCFSPTIPESLSNKLASIVGMNKVECHESYLGLPCFAGRNKRHLFTSIVDRVWKKIKGWGEKLLSIGRKEEAPKRTARSFIWNSLWWGKGLLEKGMRKRVRNGAPIQIYKDNWVPRLRNFKVVSAPVLGNDATVATLFLVSGGWDVQKIKNNFTTLDVEAILKIPIGYKNVKDDLIWHFEGNEIYSVKRG</sequence>
<proteinExistence type="predicted"/>
<dbReference type="Pfam" id="PF00078">
    <property type="entry name" value="RVT_1"/>
    <property type="match status" value="1"/>
</dbReference>
<feature type="domain" description="Reverse transcriptase" evidence="1">
    <location>
        <begin position="10"/>
        <end position="131"/>
    </location>
</feature>
<organism evidence="2 3">
    <name type="scientific">Dipteronia dyeriana</name>
    <dbReference type="NCBI Taxonomy" id="168575"/>
    <lineage>
        <taxon>Eukaryota</taxon>
        <taxon>Viridiplantae</taxon>
        <taxon>Streptophyta</taxon>
        <taxon>Embryophyta</taxon>
        <taxon>Tracheophyta</taxon>
        <taxon>Spermatophyta</taxon>
        <taxon>Magnoliopsida</taxon>
        <taxon>eudicotyledons</taxon>
        <taxon>Gunneridae</taxon>
        <taxon>Pentapetalae</taxon>
        <taxon>rosids</taxon>
        <taxon>malvids</taxon>
        <taxon>Sapindales</taxon>
        <taxon>Sapindaceae</taxon>
        <taxon>Hippocastanoideae</taxon>
        <taxon>Acereae</taxon>
        <taxon>Dipteronia</taxon>
    </lineage>
</organism>
<dbReference type="InterPro" id="IPR000477">
    <property type="entry name" value="RT_dom"/>
</dbReference>
<evidence type="ECO:0000313" key="2">
    <source>
        <dbReference type="EMBL" id="KAK2660121.1"/>
    </source>
</evidence>
<keyword evidence="3" id="KW-1185">Reference proteome</keyword>
<evidence type="ECO:0000259" key="1">
    <source>
        <dbReference type="Pfam" id="PF00078"/>
    </source>
</evidence>
<gene>
    <name evidence="2" type="ORF">Ddye_006654</name>
</gene>
<reference evidence="2" key="1">
    <citation type="journal article" date="2023" name="Plant J.">
        <title>Genome sequences and population genomics provide insights into the demographic history, inbreeding, and mutation load of two 'living fossil' tree species of Dipteronia.</title>
        <authorList>
            <person name="Feng Y."/>
            <person name="Comes H.P."/>
            <person name="Chen J."/>
            <person name="Zhu S."/>
            <person name="Lu R."/>
            <person name="Zhang X."/>
            <person name="Li P."/>
            <person name="Qiu J."/>
            <person name="Olsen K.M."/>
            <person name="Qiu Y."/>
        </authorList>
    </citation>
    <scope>NUCLEOTIDE SEQUENCE</scope>
    <source>
        <strain evidence="2">KIB01</strain>
    </source>
</reference>
<protein>
    <recommendedName>
        <fullName evidence="1">Reverse transcriptase domain-containing protein</fullName>
    </recommendedName>
</protein>
<name>A0AAD9XIE3_9ROSI</name>
<comment type="caution">
    <text evidence="2">The sequence shown here is derived from an EMBL/GenBank/DDBJ whole genome shotgun (WGS) entry which is preliminary data.</text>
</comment>
<dbReference type="AlphaFoldDB" id="A0AAD9XIE3"/>
<dbReference type="PANTHER" id="PTHR33116:SF86">
    <property type="entry name" value="REVERSE TRANSCRIPTASE DOMAIN-CONTAINING PROTEIN"/>
    <property type="match status" value="1"/>
</dbReference>
<accession>A0AAD9XIE3</accession>
<dbReference type="EMBL" id="JANJYI010000002">
    <property type="protein sequence ID" value="KAK2660121.1"/>
    <property type="molecule type" value="Genomic_DNA"/>
</dbReference>
<dbReference type="PANTHER" id="PTHR33116">
    <property type="entry name" value="REVERSE TRANSCRIPTASE ZINC-BINDING DOMAIN-CONTAINING PROTEIN-RELATED-RELATED"/>
    <property type="match status" value="1"/>
</dbReference>